<evidence type="ECO:0000256" key="4">
    <source>
        <dbReference type="ARBA" id="ARBA00023128"/>
    </source>
</evidence>
<organism evidence="6 7">
    <name type="scientific">Popillia japonica</name>
    <name type="common">Japanese beetle</name>
    <dbReference type="NCBI Taxonomy" id="7064"/>
    <lineage>
        <taxon>Eukaryota</taxon>
        <taxon>Metazoa</taxon>
        <taxon>Ecdysozoa</taxon>
        <taxon>Arthropoda</taxon>
        <taxon>Hexapoda</taxon>
        <taxon>Insecta</taxon>
        <taxon>Pterygota</taxon>
        <taxon>Neoptera</taxon>
        <taxon>Endopterygota</taxon>
        <taxon>Coleoptera</taxon>
        <taxon>Polyphaga</taxon>
        <taxon>Scarabaeiformia</taxon>
        <taxon>Scarabaeidae</taxon>
        <taxon>Rutelinae</taxon>
        <taxon>Popillia</taxon>
    </lineage>
</organism>
<accession>A0AAW1HSX7</accession>
<dbReference type="Proteomes" id="UP001458880">
    <property type="component" value="Unassembled WGS sequence"/>
</dbReference>
<evidence type="ECO:0000256" key="5">
    <source>
        <dbReference type="ARBA" id="ARBA00023136"/>
    </source>
</evidence>
<evidence type="ECO:0000313" key="7">
    <source>
        <dbReference type="Proteomes" id="UP001458880"/>
    </source>
</evidence>
<dbReference type="GO" id="GO:0006123">
    <property type="term" value="P:mitochondrial electron transport, cytochrome c to oxygen"/>
    <property type="evidence" value="ECO:0007669"/>
    <property type="project" value="InterPro"/>
</dbReference>
<keyword evidence="7" id="KW-1185">Reference proteome</keyword>
<name>A0AAW1HSX7_POPJA</name>
<dbReference type="InterPro" id="IPR036539">
    <property type="entry name" value="Cyt_c_oxidase_su7a_sf"/>
</dbReference>
<dbReference type="AlphaFoldDB" id="A0AAW1HSX7"/>
<keyword evidence="4" id="KW-0496">Mitochondrion</keyword>
<dbReference type="GO" id="GO:0005743">
    <property type="term" value="C:mitochondrial inner membrane"/>
    <property type="evidence" value="ECO:0007669"/>
    <property type="project" value="UniProtKB-SubCell"/>
</dbReference>
<keyword evidence="3" id="KW-0999">Mitochondrion inner membrane</keyword>
<evidence type="ECO:0000256" key="1">
    <source>
        <dbReference type="ARBA" id="ARBA00004273"/>
    </source>
</evidence>
<dbReference type="EMBL" id="JASPKY010001036">
    <property type="protein sequence ID" value="KAK9679366.1"/>
    <property type="molecule type" value="Genomic_DNA"/>
</dbReference>
<protein>
    <submittedName>
        <fullName evidence="6">Uncharacterized protein</fullName>
    </submittedName>
</protein>
<comment type="caution">
    <text evidence="6">The sequence shown here is derived from an EMBL/GenBank/DDBJ whole genome shotgun (WGS) entry which is preliminary data.</text>
</comment>
<gene>
    <name evidence="6" type="ORF">QE152_g40087</name>
</gene>
<evidence type="ECO:0000256" key="2">
    <source>
        <dbReference type="ARBA" id="ARBA00009331"/>
    </source>
</evidence>
<evidence type="ECO:0000313" key="6">
    <source>
        <dbReference type="EMBL" id="KAK9679366.1"/>
    </source>
</evidence>
<comment type="similarity">
    <text evidence="2">Belongs to the cytochrome c oxidase VIIa family.</text>
</comment>
<sequence length="190" mass="21023">MSASRKTFALAQLCVRQFSQTAACRAAQTEVASSKFPKLKEGQKLFGADDHQLVHVKAGFKDKVLYQATVVLTIIGLGLCGEKNKRKLPTKRILTTSEDIPIPIVSTHRDESLAQLQLEPIAGPSNVAVTNIEHAHNADSPFVSLSSEEEECNELLLQTKDCNKAYKKVALKLIHYKRLVRSLKDTGKRL</sequence>
<dbReference type="GO" id="GO:0045277">
    <property type="term" value="C:respiratory chain complex IV"/>
    <property type="evidence" value="ECO:0007669"/>
    <property type="project" value="InterPro"/>
</dbReference>
<proteinExistence type="inferred from homology"/>
<evidence type="ECO:0000256" key="3">
    <source>
        <dbReference type="ARBA" id="ARBA00022792"/>
    </source>
</evidence>
<dbReference type="Gene3D" id="4.10.91.10">
    <property type="entry name" value="Cytochrome c oxidase, subunit VIIa"/>
    <property type="match status" value="1"/>
</dbReference>
<comment type="subcellular location">
    <subcellularLocation>
        <location evidence="1">Mitochondrion inner membrane</location>
    </subcellularLocation>
</comment>
<dbReference type="SUPFAM" id="SSF81419">
    <property type="entry name" value="Mitochondrial cytochrome c oxidase subunit VIIa"/>
    <property type="match status" value="1"/>
</dbReference>
<reference evidence="6 7" key="1">
    <citation type="journal article" date="2024" name="BMC Genomics">
        <title>De novo assembly and annotation of Popillia japonica's genome with initial clues to its potential as an invasive pest.</title>
        <authorList>
            <person name="Cucini C."/>
            <person name="Boschi S."/>
            <person name="Funari R."/>
            <person name="Cardaioli E."/>
            <person name="Iannotti N."/>
            <person name="Marturano G."/>
            <person name="Paoli F."/>
            <person name="Bruttini M."/>
            <person name="Carapelli A."/>
            <person name="Frati F."/>
            <person name="Nardi F."/>
        </authorList>
    </citation>
    <scope>NUCLEOTIDE SEQUENCE [LARGE SCALE GENOMIC DNA]</scope>
    <source>
        <strain evidence="6">DMR45628</strain>
    </source>
</reference>
<keyword evidence="5" id="KW-0472">Membrane</keyword>